<dbReference type="Gene3D" id="3.40.50.1820">
    <property type="entry name" value="alpha/beta hydrolase"/>
    <property type="match status" value="1"/>
</dbReference>
<keyword evidence="3" id="KW-1185">Reference proteome</keyword>
<organism evidence="2 3">
    <name type="scientific">Alteromonas hispanica</name>
    <dbReference type="NCBI Taxonomy" id="315421"/>
    <lineage>
        <taxon>Bacteria</taxon>
        <taxon>Pseudomonadati</taxon>
        <taxon>Pseudomonadota</taxon>
        <taxon>Gammaproteobacteria</taxon>
        <taxon>Alteromonadales</taxon>
        <taxon>Alteromonadaceae</taxon>
        <taxon>Alteromonas/Salinimonas group</taxon>
        <taxon>Alteromonas</taxon>
    </lineage>
</organism>
<dbReference type="GO" id="GO:0047372">
    <property type="term" value="F:monoacylglycerol lipase activity"/>
    <property type="evidence" value="ECO:0007669"/>
    <property type="project" value="TreeGrafter"/>
</dbReference>
<dbReference type="Pfam" id="PF00561">
    <property type="entry name" value="Abhydrolase_1"/>
    <property type="match status" value="1"/>
</dbReference>
<gene>
    <name evidence="2" type="ORF">GTW09_10660</name>
</gene>
<dbReference type="SUPFAM" id="SSF53474">
    <property type="entry name" value="alpha/beta-Hydrolases"/>
    <property type="match status" value="1"/>
</dbReference>
<sequence>MSSTAPVLFFPGTLCDERIFLPLWKQLSIAQRRYVPLQWASSKEEMLALSEDRILSGEKVHLVGYSMGGYIATLVAARNMSNIASMTLISFDPAGLSDSEISQRKTLVKTLKNGHFKPDNEAYLARFIHPSRLQDNEVAGVVKSMAQDLGKSTLLAHTLATTPRDNTYKLLERISTPIALVGGVDDKIANIESLRLAATKLSNATLCELENTGHMLPLEQTSLLASVISTNIGVQK</sequence>
<comment type="caution">
    <text evidence="2">The sequence shown here is derived from an EMBL/GenBank/DDBJ whole genome shotgun (WGS) entry which is preliminary data.</text>
</comment>
<dbReference type="PANTHER" id="PTHR43798">
    <property type="entry name" value="MONOACYLGLYCEROL LIPASE"/>
    <property type="match status" value="1"/>
</dbReference>
<feature type="domain" description="AB hydrolase-1" evidence="1">
    <location>
        <begin position="54"/>
        <end position="219"/>
    </location>
</feature>
<dbReference type="InterPro" id="IPR029058">
    <property type="entry name" value="AB_hydrolase_fold"/>
</dbReference>
<dbReference type="InterPro" id="IPR050266">
    <property type="entry name" value="AB_hydrolase_sf"/>
</dbReference>
<keyword evidence="2" id="KW-0378">Hydrolase</keyword>
<proteinExistence type="predicted"/>
<name>A0A6L9MVL3_9ALTE</name>
<dbReference type="EMBL" id="JAAAWP010000006">
    <property type="protein sequence ID" value="NDW21983.1"/>
    <property type="molecule type" value="Genomic_DNA"/>
</dbReference>
<accession>A0A6L9MVL3</accession>
<dbReference type="Proteomes" id="UP000478837">
    <property type="component" value="Unassembled WGS sequence"/>
</dbReference>
<dbReference type="InterPro" id="IPR000073">
    <property type="entry name" value="AB_hydrolase_1"/>
</dbReference>
<evidence type="ECO:0000313" key="2">
    <source>
        <dbReference type="EMBL" id="NDW21983.1"/>
    </source>
</evidence>
<dbReference type="PANTHER" id="PTHR43798:SF5">
    <property type="entry name" value="MONOACYLGLYCEROL LIPASE ABHD6"/>
    <property type="match status" value="1"/>
</dbReference>
<protein>
    <submittedName>
        <fullName evidence="2">Alpha/beta fold hydrolase</fullName>
    </submittedName>
</protein>
<dbReference type="AlphaFoldDB" id="A0A6L9MVL3"/>
<reference evidence="2 3" key="1">
    <citation type="submission" date="2020-01" db="EMBL/GenBank/DDBJ databases">
        <title>Genomes of bacteria type strains.</title>
        <authorList>
            <person name="Chen J."/>
            <person name="Zhu S."/>
            <person name="Yang J."/>
        </authorList>
    </citation>
    <scope>NUCLEOTIDE SEQUENCE [LARGE SCALE GENOMIC DNA]</scope>
    <source>
        <strain evidence="2 3">LMG 22958</strain>
    </source>
</reference>
<dbReference type="RefSeq" id="WP_163111874.1">
    <property type="nucleotide sequence ID" value="NZ_JAAAWP010000006.1"/>
</dbReference>
<dbReference type="GO" id="GO:0016020">
    <property type="term" value="C:membrane"/>
    <property type="evidence" value="ECO:0007669"/>
    <property type="project" value="TreeGrafter"/>
</dbReference>
<dbReference type="GO" id="GO:0046464">
    <property type="term" value="P:acylglycerol catabolic process"/>
    <property type="evidence" value="ECO:0007669"/>
    <property type="project" value="TreeGrafter"/>
</dbReference>
<evidence type="ECO:0000313" key="3">
    <source>
        <dbReference type="Proteomes" id="UP000478837"/>
    </source>
</evidence>
<evidence type="ECO:0000259" key="1">
    <source>
        <dbReference type="Pfam" id="PF00561"/>
    </source>
</evidence>